<evidence type="ECO:0000313" key="1">
    <source>
        <dbReference type="EMBL" id="CAE6965629.1"/>
    </source>
</evidence>
<reference evidence="1" key="1">
    <citation type="submission" date="2021-02" db="EMBL/GenBank/DDBJ databases">
        <authorList>
            <person name="Dougan E. K."/>
            <person name="Rhodes N."/>
            <person name="Thang M."/>
            <person name="Chan C."/>
        </authorList>
    </citation>
    <scope>NUCLEOTIDE SEQUENCE</scope>
</reference>
<comment type="caution">
    <text evidence="1">The sequence shown here is derived from an EMBL/GenBank/DDBJ whole genome shotgun (WGS) entry which is preliminary data.</text>
</comment>
<accession>A0A812HYU5</accession>
<protein>
    <submittedName>
        <fullName evidence="1">Uncharacterized protein</fullName>
    </submittedName>
</protein>
<dbReference type="AlphaFoldDB" id="A0A812HYU5"/>
<organism evidence="1 2">
    <name type="scientific">Symbiodinium natans</name>
    <dbReference type="NCBI Taxonomy" id="878477"/>
    <lineage>
        <taxon>Eukaryota</taxon>
        <taxon>Sar</taxon>
        <taxon>Alveolata</taxon>
        <taxon>Dinophyceae</taxon>
        <taxon>Suessiales</taxon>
        <taxon>Symbiodiniaceae</taxon>
        <taxon>Symbiodinium</taxon>
    </lineage>
</organism>
<dbReference type="Proteomes" id="UP000604046">
    <property type="component" value="Unassembled WGS sequence"/>
</dbReference>
<evidence type="ECO:0000313" key="2">
    <source>
        <dbReference type="Proteomes" id="UP000604046"/>
    </source>
</evidence>
<keyword evidence="2" id="KW-1185">Reference proteome</keyword>
<sequence>MQCAAEAILGMLFCWKYIEFFVLKRRPQAGIVQLALSWLGLVWLTTRRIFQVTKTPRFLGLMGPLGPNIRVVGKMYTEPLIKLDVLVHNCGIFYGQLQMESAEPCLRKVLCALLKMPISRRGQILAQGPVGIFKMWRERGDTYNLMNYISQVCYLTPLATLNPKMGKCLMYNEKVAGEKDPDDPPGSRVCCPHTPPPPMMGNAKSILDRYCKRIKGELNVYGRKLVTRPSRCKDLFCGRGCNCGCECCCCCQLDELLTEFIVTTHRILVEQRAAQRYCRCTAMCRKTPSIRVTFLAHNQAAAYVGLMPVKALTRTKIQQDFTIKLLQQGAREYQQGLMLHQKPYVIAGKKDLPIKHKVWVPHINMIFDMLTQKAPFHEDSSGAEDDSDEEEFYEQMKCRQAPMPPIGVRLKLGEVVVAQSPKLYEMLETLPLTELPKEKIRAAVVRVDERISQEVWRSILQFIYQGTILQEQCTYLHDVARCFELLFAVLLFRLPEPLLRLAMHSLYVLLPVSNPMWAFQVFQLCSQKEHFENQELRPIRDAAAVVLMHAALDPQSSLWRRTAVTYIYAKAYTRGEEKTTANLQGCHATDCMAWLHLR</sequence>
<dbReference type="OrthoDB" id="431096at2759"/>
<name>A0A812HYU5_9DINO</name>
<gene>
    <name evidence="1" type="ORF">SNAT2548_LOCUS2163</name>
</gene>
<dbReference type="EMBL" id="CAJNDS010000120">
    <property type="protein sequence ID" value="CAE6965629.1"/>
    <property type="molecule type" value="Genomic_DNA"/>
</dbReference>
<proteinExistence type="predicted"/>